<dbReference type="STRING" id="1121305.CLCOL_02630"/>
<evidence type="ECO:0000313" key="3">
    <source>
        <dbReference type="Proteomes" id="UP000075374"/>
    </source>
</evidence>
<dbReference type="RefSeq" id="WP_061857195.1">
    <property type="nucleotide sequence ID" value="NZ_LTBB01000001.1"/>
</dbReference>
<evidence type="ECO:0000313" key="2">
    <source>
        <dbReference type="EMBL" id="KYH30317.1"/>
    </source>
</evidence>
<reference evidence="2 3" key="1">
    <citation type="submission" date="2016-02" db="EMBL/GenBank/DDBJ databases">
        <title>Genome sequence of Clostridium colicanis DSM 13634.</title>
        <authorList>
            <person name="Poehlein A."/>
            <person name="Daniel R."/>
        </authorList>
    </citation>
    <scope>NUCLEOTIDE SEQUENCE [LARGE SCALE GENOMIC DNA]</scope>
    <source>
        <strain evidence="2 3">DSM 13634</strain>
    </source>
</reference>
<keyword evidence="1" id="KW-0812">Transmembrane</keyword>
<dbReference type="Gene3D" id="2.120.10.30">
    <property type="entry name" value="TolB, C-terminal domain"/>
    <property type="match status" value="1"/>
</dbReference>
<dbReference type="InterPro" id="IPR011042">
    <property type="entry name" value="6-blade_b-propeller_TolB-like"/>
</dbReference>
<dbReference type="AlphaFoldDB" id="A0A151ASG2"/>
<keyword evidence="3" id="KW-1185">Reference proteome</keyword>
<name>A0A151ASG2_9CLOT</name>
<gene>
    <name evidence="2" type="ORF">CLCOL_02630</name>
</gene>
<dbReference type="InterPro" id="IPR011041">
    <property type="entry name" value="Quinoprot_gluc/sorb_DH_b-prop"/>
</dbReference>
<dbReference type="SUPFAM" id="SSF50952">
    <property type="entry name" value="Soluble quinoprotein glucose dehydrogenase"/>
    <property type="match status" value="1"/>
</dbReference>
<keyword evidence="1" id="KW-0472">Membrane</keyword>
<dbReference type="Proteomes" id="UP000075374">
    <property type="component" value="Unassembled WGS sequence"/>
</dbReference>
<evidence type="ECO:0000256" key="1">
    <source>
        <dbReference type="SAM" id="Phobius"/>
    </source>
</evidence>
<accession>A0A151ASG2</accession>
<sequence length="438" mass="49731">MKNFLKPLLIIVIFTASIIFLKRYCFKDYNIILKDNNLSVELKYKGLKCAVDFTIDEEKNYYIAYKDKIQLIDKNGRSMNIFSNSNMNINSIEYYKNKLYFSSNSSVYTYDLHSKDVVEIIRNLPNFGDYKDSIVRINNDYLYVTIGAATNSGVVGDDNIWLKTNPFSHDISPYRITLRGINFDNGTTGAFLSRGSKSIEGQIIPGHFPGNASIIMYNLQTGACATYAWGIRNVKGLDFDSRGRMIASVGGMENRGLRPIKGDTDYIYVIKSKTWYGWPDYSGGDPVNSPRFKDGNNKTVPFILDNHPTTNPSAPIYVHNNLGTLNSLVVDKKGEIGEPDSVYFYESKEQKLYCINPAGLVNEKLKFNDKSKISSIKYIKNQILILDYNEGNMYALGLKNINKESISTKPILYFLFIVSIMMIITILKITVIKSENKK</sequence>
<dbReference type="EMBL" id="LTBB01000001">
    <property type="protein sequence ID" value="KYH30317.1"/>
    <property type="molecule type" value="Genomic_DNA"/>
</dbReference>
<comment type="caution">
    <text evidence="2">The sequence shown here is derived from an EMBL/GenBank/DDBJ whole genome shotgun (WGS) entry which is preliminary data.</text>
</comment>
<organism evidence="2 3">
    <name type="scientific">Clostridium colicanis DSM 13634</name>
    <dbReference type="NCBI Taxonomy" id="1121305"/>
    <lineage>
        <taxon>Bacteria</taxon>
        <taxon>Bacillati</taxon>
        <taxon>Bacillota</taxon>
        <taxon>Clostridia</taxon>
        <taxon>Eubacteriales</taxon>
        <taxon>Clostridiaceae</taxon>
        <taxon>Clostridium</taxon>
    </lineage>
</organism>
<dbReference type="PATRIC" id="fig|1121305.3.peg.260"/>
<protein>
    <recommendedName>
        <fullName evidence="4">Glucose / sorbosone dehydrogenase</fullName>
    </recommendedName>
</protein>
<feature type="transmembrane region" description="Helical" evidence="1">
    <location>
        <begin position="411"/>
        <end position="431"/>
    </location>
</feature>
<keyword evidence="1" id="KW-1133">Transmembrane helix</keyword>
<proteinExistence type="predicted"/>
<evidence type="ECO:0008006" key="4">
    <source>
        <dbReference type="Google" id="ProtNLM"/>
    </source>
</evidence>